<sequence length="176" mass="18790">MKFLDRFFERSSRHVANTTGRRQFIAKFGSFLAVGVAAPALLPIDRTGKALAADAPSAGDPGDPTSCDYWRYCSVDGFLCSCCGGSATTCPPGTEVSTVTWVGTCRNPADGIDYIISYNDCCGKHSCSQCACTRNDSEEPMYRPFNNNDINWCLGTSSSVYNCTVSVIRGVASSGA</sequence>
<evidence type="ECO:0000256" key="7">
    <source>
        <dbReference type="ARBA" id="ARBA00022982"/>
    </source>
</evidence>
<evidence type="ECO:0000259" key="17">
    <source>
        <dbReference type="Pfam" id="PF02975"/>
    </source>
</evidence>
<feature type="disulfide bond" evidence="14">
    <location>
        <begin position="122"/>
        <end position="153"/>
    </location>
</feature>
<evidence type="ECO:0000256" key="10">
    <source>
        <dbReference type="PIRNR" id="PIRNR000192"/>
    </source>
</evidence>
<evidence type="ECO:0000256" key="5">
    <source>
        <dbReference type="ARBA" id="ARBA00022729"/>
    </source>
</evidence>
<evidence type="ECO:0000256" key="9">
    <source>
        <dbReference type="ARBA" id="ARBA00023157"/>
    </source>
</evidence>
<keyword evidence="5" id="KW-0732">Signal</keyword>
<feature type="disulfide bond" evidence="14">
    <location>
        <begin position="80"/>
        <end position="163"/>
    </location>
</feature>
<keyword evidence="3 10" id="KW-0813">Transport</keyword>
<evidence type="ECO:0000256" key="1">
    <source>
        <dbReference type="ARBA" id="ARBA00004418"/>
    </source>
</evidence>
<dbReference type="GO" id="GO:0030058">
    <property type="term" value="F:aliphatic amine dehydrogenase activity"/>
    <property type="evidence" value="ECO:0007669"/>
    <property type="project" value="UniProtKB-UniRule"/>
</dbReference>
<evidence type="ECO:0000256" key="11">
    <source>
        <dbReference type="PIRSR" id="PIRSR000192-1"/>
    </source>
</evidence>
<comment type="caution">
    <text evidence="18">The sequence shown here is derived from an EMBL/GenBank/DDBJ whole genome shotgun (WGS) entry which is preliminary data.</text>
</comment>
<dbReference type="InterPro" id="IPR036560">
    <property type="entry name" value="MADH/AADH_L_sf"/>
</dbReference>
<feature type="binding site" evidence="12">
    <location>
        <position position="76"/>
    </location>
    <ligand>
        <name>substrate</name>
    </ligand>
</feature>
<evidence type="ECO:0000256" key="8">
    <source>
        <dbReference type="ARBA" id="ARBA00023002"/>
    </source>
</evidence>
<evidence type="ECO:0000313" key="18">
    <source>
        <dbReference type="EMBL" id="NWN91157.1"/>
    </source>
</evidence>
<accession>A0A851HQE0</accession>
<feature type="disulfide bond" evidence="14">
    <location>
        <begin position="67"/>
        <end position="132"/>
    </location>
</feature>
<evidence type="ECO:0000256" key="2">
    <source>
        <dbReference type="ARBA" id="ARBA00010711"/>
    </source>
</evidence>
<dbReference type="Proteomes" id="UP000536442">
    <property type="component" value="Unassembled WGS sequence"/>
</dbReference>
<feature type="modified residue" description="Tryptophylquinone" evidence="16">
    <location>
        <position position="101"/>
    </location>
</feature>
<evidence type="ECO:0000313" key="19">
    <source>
        <dbReference type="Proteomes" id="UP000536442"/>
    </source>
</evidence>
<feature type="active site" description="Tryptophylquinone 6'-substrate hemiaminal intermediate" evidence="11">
    <location>
        <position position="101"/>
    </location>
</feature>
<dbReference type="Gene3D" id="2.60.30.10">
    <property type="entry name" value="Methylamine/Aralkylamine dehydrogenase light chain"/>
    <property type="match status" value="1"/>
</dbReference>
<dbReference type="PIRSF" id="PIRSF000192">
    <property type="entry name" value="Amine_dh_beta"/>
    <property type="match status" value="1"/>
</dbReference>
<dbReference type="AlphaFoldDB" id="A0A851HQE0"/>
<keyword evidence="19" id="KW-1185">Reference proteome</keyword>
<feature type="disulfide bond" evidence="14">
    <location>
        <begin position="83"/>
        <end position="127"/>
    </location>
</feature>
<feature type="disulfide bond" evidence="14">
    <location>
        <begin position="73"/>
        <end position="105"/>
    </location>
</feature>
<proteinExistence type="inferred from homology"/>
<keyword evidence="8 10" id="KW-0560">Oxidoreductase</keyword>
<dbReference type="InterPro" id="IPR016008">
    <property type="entry name" value="Amine_DH_Ltc"/>
</dbReference>
<evidence type="ECO:0000256" key="12">
    <source>
        <dbReference type="PIRSR" id="PIRSR000192-2"/>
    </source>
</evidence>
<comment type="similarity">
    <text evidence="2 10">Belongs to the aromatic amine dehydrogenase light chain family.</text>
</comment>
<comment type="subunit">
    <text evidence="10">Heterotetramer of two light and two heavy chains.</text>
</comment>
<evidence type="ECO:0000256" key="6">
    <source>
        <dbReference type="ARBA" id="ARBA00022764"/>
    </source>
</evidence>
<feature type="cross-link" description="Tryptophan tryptophylquinone (Trp-Trp)" evidence="15">
    <location>
        <begin position="101"/>
        <end position="152"/>
    </location>
</feature>
<dbReference type="Pfam" id="PF02975">
    <property type="entry name" value="Me-amine-dh_L"/>
    <property type="match status" value="1"/>
</dbReference>
<gene>
    <name evidence="18" type="ORF">HLV39_06595</name>
</gene>
<feature type="active site" description="Proton acceptor" evidence="11">
    <location>
        <position position="120"/>
    </location>
</feature>
<dbReference type="EMBL" id="JABEVQ010000003">
    <property type="protein sequence ID" value="NWN91157.1"/>
    <property type="molecule type" value="Genomic_DNA"/>
</dbReference>
<name>A0A851HQE0_9GAMM</name>
<feature type="disulfide bond" evidence="14">
    <location>
        <begin position="82"/>
        <end position="130"/>
    </location>
</feature>
<organism evidence="18 19">
    <name type="scientific">Marinobacter adhaerens</name>
    <dbReference type="NCBI Taxonomy" id="1033846"/>
    <lineage>
        <taxon>Bacteria</taxon>
        <taxon>Pseudomonadati</taxon>
        <taxon>Pseudomonadota</taxon>
        <taxon>Gammaproteobacteria</taxon>
        <taxon>Pseudomonadales</taxon>
        <taxon>Marinobacteraceae</taxon>
        <taxon>Marinobacter</taxon>
    </lineage>
</organism>
<keyword evidence="4" id="KW-0824">TTQ</keyword>
<dbReference type="SUPFAM" id="SSF57561">
    <property type="entry name" value="Methylamine dehydrogenase, L chain"/>
    <property type="match status" value="1"/>
</dbReference>
<evidence type="ECO:0000256" key="15">
    <source>
        <dbReference type="PIRSR" id="PIRSR000192-5"/>
    </source>
</evidence>
<protein>
    <submittedName>
        <fullName evidence="18">Methylamine dehydrogenase</fullName>
    </submittedName>
</protein>
<feature type="site" description="Transition state stabilizer" evidence="13">
    <location>
        <position position="164"/>
    </location>
</feature>
<keyword evidence="7 10" id="KW-0249">Electron transport</keyword>
<dbReference type="GO" id="GO:0042597">
    <property type="term" value="C:periplasmic space"/>
    <property type="evidence" value="ECO:0007669"/>
    <property type="project" value="UniProtKB-SubCell"/>
</dbReference>
<keyword evidence="6 10" id="KW-0574">Periplasm</keyword>
<keyword evidence="9" id="KW-1015">Disulfide bond</keyword>
<comment type="subcellular location">
    <subcellularLocation>
        <location evidence="1 10">Periplasm</location>
    </subcellularLocation>
</comment>
<dbReference type="InterPro" id="IPR013504">
    <property type="entry name" value="MADH/AADH_Ltc_C_dom"/>
</dbReference>
<feature type="binding site" evidence="12">
    <location>
        <begin position="148"/>
        <end position="150"/>
    </location>
    <ligand>
        <name>substrate</name>
    </ligand>
</feature>
<reference evidence="18 19" key="1">
    <citation type="submission" date="2020-03" db="EMBL/GenBank/DDBJ databases">
        <title>Metagenomic, metatranscriptomic, and metabolomic analyses revealed the key microbes and metabolic features during the fermentation of ganjang, Korean traditional soy sauce.</title>
        <authorList>
            <person name="Chun B.H."/>
            <person name="Jeon C.O."/>
        </authorList>
    </citation>
    <scope>NUCLEOTIDE SEQUENCE [LARGE SCALE GENOMIC DNA]</scope>
    <source>
        <strain evidence="18 19">KG14</strain>
    </source>
</reference>
<feature type="domain" description="Methylamine/Aralkylamine dehydrogenase light chain C-terminal" evidence="17">
    <location>
        <begin position="62"/>
        <end position="170"/>
    </location>
</feature>
<dbReference type="GO" id="GO:0009308">
    <property type="term" value="P:amine metabolic process"/>
    <property type="evidence" value="ECO:0007669"/>
    <property type="project" value="UniProtKB-UniRule"/>
</dbReference>
<evidence type="ECO:0000256" key="3">
    <source>
        <dbReference type="ARBA" id="ARBA00022448"/>
    </source>
</evidence>
<evidence type="ECO:0000256" key="4">
    <source>
        <dbReference type="ARBA" id="ARBA00022709"/>
    </source>
</evidence>
<evidence type="ECO:0000256" key="14">
    <source>
        <dbReference type="PIRSR" id="PIRSR000192-4"/>
    </source>
</evidence>
<evidence type="ECO:0000256" key="16">
    <source>
        <dbReference type="PIRSR" id="PIRSR000192-6"/>
    </source>
</evidence>
<feature type="disulfide bond" evidence="14">
    <location>
        <begin position="90"/>
        <end position="121"/>
    </location>
</feature>
<evidence type="ECO:0000256" key="13">
    <source>
        <dbReference type="PIRSR" id="PIRSR000192-3"/>
    </source>
</evidence>